<dbReference type="InterPro" id="IPR031107">
    <property type="entry name" value="Small_HSP"/>
</dbReference>
<dbReference type="PROSITE" id="PS01031">
    <property type="entry name" value="SHSP"/>
    <property type="match status" value="1"/>
</dbReference>
<feature type="domain" description="SHSP" evidence="4">
    <location>
        <begin position="43"/>
        <end position="155"/>
    </location>
</feature>
<evidence type="ECO:0000259" key="4">
    <source>
        <dbReference type="PROSITE" id="PS01031"/>
    </source>
</evidence>
<comment type="similarity">
    <text evidence="1 2">Belongs to the small heat shock protein (HSP20) family.</text>
</comment>
<organism evidence="5 6">
    <name type="scientific">Candidatus Taylorbacteria bacterium RIFCSPLOWO2_02_FULL_46_40</name>
    <dbReference type="NCBI Taxonomy" id="1802329"/>
    <lineage>
        <taxon>Bacteria</taxon>
        <taxon>Candidatus Tayloriibacteriota</taxon>
    </lineage>
</organism>
<reference evidence="5 6" key="1">
    <citation type="journal article" date="2016" name="Nat. Commun.">
        <title>Thousands of microbial genomes shed light on interconnected biogeochemical processes in an aquifer system.</title>
        <authorList>
            <person name="Anantharaman K."/>
            <person name="Brown C.T."/>
            <person name="Hug L.A."/>
            <person name="Sharon I."/>
            <person name="Castelle C.J."/>
            <person name="Probst A.J."/>
            <person name="Thomas B.C."/>
            <person name="Singh A."/>
            <person name="Wilkins M.J."/>
            <person name="Karaoz U."/>
            <person name="Brodie E.L."/>
            <person name="Williams K.H."/>
            <person name="Hubbard S.S."/>
            <person name="Banfield J.F."/>
        </authorList>
    </citation>
    <scope>NUCLEOTIDE SEQUENCE [LARGE SCALE GENOMIC DNA]</scope>
</reference>
<comment type="caution">
    <text evidence="5">The sequence shown here is derived from an EMBL/GenBank/DDBJ whole genome shotgun (WGS) entry which is preliminary data.</text>
</comment>
<dbReference type="InterPro" id="IPR002068">
    <property type="entry name" value="A-crystallin/Hsp20_dom"/>
</dbReference>
<dbReference type="SUPFAM" id="SSF49764">
    <property type="entry name" value="HSP20-like chaperones"/>
    <property type="match status" value="1"/>
</dbReference>
<sequence length="155" mass="17504">MAKNKKSFFERLTGSIKVEEYDDADDALRADEKSQNGQSITAEEPESGQLAVDVFQNQDSIVIKAMVAGVRPDSLDISITRDMVTIKGTREETREINDEDYFFKELFWGTFSRTILLPQEVEVEEAEATEVNGLLTIKLPKVDKGRQTKLKVKSL</sequence>
<accession>A0A1G2NV41</accession>
<proteinExistence type="inferred from homology"/>
<feature type="region of interest" description="Disordered" evidence="3">
    <location>
        <begin position="23"/>
        <end position="48"/>
    </location>
</feature>
<evidence type="ECO:0000313" key="5">
    <source>
        <dbReference type="EMBL" id="OHA39938.1"/>
    </source>
</evidence>
<dbReference type="Pfam" id="PF00011">
    <property type="entry name" value="HSP20"/>
    <property type="match status" value="1"/>
</dbReference>
<dbReference type="Gene3D" id="2.60.40.790">
    <property type="match status" value="1"/>
</dbReference>
<dbReference type="InterPro" id="IPR008978">
    <property type="entry name" value="HSP20-like_chaperone"/>
</dbReference>
<evidence type="ECO:0000256" key="2">
    <source>
        <dbReference type="RuleBase" id="RU003616"/>
    </source>
</evidence>
<evidence type="ECO:0000313" key="6">
    <source>
        <dbReference type="Proteomes" id="UP000176429"/>
    </source>
</evidence>
<dbReference type="PANTHER" id="PTHR11527">
    <property type="entry name" value="HEAT-SHOCK PROTEIN 20 FAMILY MEMBER"/>
    <property type="match status" value="1"/>
</dbReference>
<dbReference type="CDD" id="cd06464">
    <property type="entry name" value="ACD_sHsps-like"/>
    <property type="match status" value="1"/>
</dbReference>
<evidence type="ECO:0000256" key="3">
    <source>
        <dbReference type="SAM" id="MobiDB-lite"/>
    </source>
</evidence>
<dbReference type="AlphaFoldDB" id="A0A1G2NV41"/>
<protein>
    <recommendedName>
        <fullName evidence="4">SHSP domain-containing protein</fullName>
    </recommendedName>
</protein>
<evidence type="ECO:0000256" key="1">
    <source>
        <dbReference type="PROSITE-ProRule" id="PRU00285"/>
    </source>
</evidence>
<gene>
    <name evidence="5" type="ORF">A3H68_02480</name>
</gene>
<dbReference type="EMBL" id="MHSH01000059">
    <property type="protein sequence ID" value="OHA39938.1"/>
    <property type="molecule type" value="Genomic_DNA"/>
</dbReference>
<dbReference type="Proteomes" id="UP000176429">
    <property type="component" value="Unassembled WGS sequence"/>
</dbReference>
<name>A0A1G2NV41_9BACT</name>